<name>A0ABP8E0F2_9MICO</name>
<accession>A0ABP8E0F2</accession>
<feature type="chain" id="PRO_5045276239" description="Gram-positive cocci surface proteins LPxTG domain-containing protein" evidence="7">
    <location>
        <begin position="35"/>
        <end position="416"/>
    </location>
</feature>
<evidence type="ECO:0000256" key="2">
    <source>
        <dbReference type="ARBA" id="ARBA00022525"/>
    </source>
</evidence>
<evidence type="ECO:0000256" key="6">
    <source>
        <dbReference type="SAM" id="Phobius"/>
    </source>
</evidence>
<keyword evidence="2" id="KW-0964">Secreted</keyword>
<keyword evidence="10" id="KW-1185">Reference proteome</keyword>
<keyword evidence="3 7" id="KW-0732">Signal</keyword>
<dbReference type="RefSeq" id="WP_344794151.1">
    <property type="nucleotide sequence ID" value="NZ_BAABAU010000001.1"/>
</dbReference>
<evidence type="ECO:0000256" key="1">
    <source>
        <dbReference type="ARBA" id="ARBA00022512"/>
    </source>
</evidence>
<gene>
    <name evidence="9" type="ORF">GCM10022256_12430</name>
</gene>
<feature type="transmembrane region" description="Helical" evidence="6">
    <location>
        <begin position="390"/>
        <end position="409"/>
    </location>
</feature>
<feature type="region of interest" description="Disordered" evidence="5">
    <location>
        <begin position="340"/>
        <end position="372"/>
    </location>
</feature>
<keyword evidence="1" id="KW-0134">Cell wall</keyword>
<evidence type="ECO:0000313" key="10">
    <source>
        <dbReference type="Proteomes" id="UP001501594"/>
    </source>
</evidence>
<dbReference type="EMBL" id="BAABAU010000001">
    <property type="protein sequence ID" value="GAA4265631.1"/>
    <property type="molecule type" value="Genomic_DNA"/>
</dbReference>
<feature type="domain" description="Gram-positive cocci surface proteins LPxTG" evidence="8">
    <location>
        <begin position="382"/>
        <end position="416"/>
    </location>
</feature>
<evidence type="ECO:0000259" key="8">
    <source>
        <dbReference type="PROSITE" id="PS50847"/>
    </source>
</evidence>
<dbReference type="PROSITE" id="PS50847">
    <property type="entry name" value="GRAM_POS_ANCHORING"/>
    <property type="match status" value="1"/>
</dbReference>
<keyword evidence="4" id="KW-0572">Peptidoglycan-anchor</keyword>
<feature type="compositionally biased region" description="Pro residues" evidence="5">
    <location>
        <begin position="342"/>
        <end position="352"/>
    </location>
</feature>
<evidence type="ECO:0000256" key="4">
    <source>
        <dbReference type="ARBA" id="ARBA00023088"/>
    </source>
</evidence>
<feature type="signal peptide" evidence="7">
    <location>
        <begin position="1"/>
        <end position="34"/>
    </location>
</feature>
<dbReference type="InterPro" id="IPR019931">
    <property type="entry name" value="LPXTG_anchor"/>
</dbReference>
<proteinExistence type="predicted"/>
<comment type="caution">
    <text evidence="9">The sequence shown here is derived from an EMBL/GenBank/DDBJ whole genome shotgun (WGS) entry which is preliminary data.</text>
</comment>
<evidence type="ECO:0000256" key="5">
    <source>
        <dbReference type="SAM" id="MobiDB-lite"/>
    </source>
</evidence>
<protein>
    <recommendedName>
        <fullName evidence="8">Gram-positive cocci surface proteins LPxTG domain-containing protein</fullName>
    </recommendedName>
</protein>
<keyword evidence="6" id="KW-0812">Transmembrane</keyword>
<evidence type="ECO:0000313" key="9">
    <source>
        <dbReference type="EMBL" id="GAA4265631.1"/>
    </source>
</evidence>
<keyword evidence="6" id="KW-1133">Transmembrane helix</keyword>
<evidence type="ECO:0000256" key="3">
    <source>
        <dbReference type="ARBA" id="ARBA00022729"/>
    </source>
</evidence>
<dbReference type="Proteomes" id="UP001501594">
    <property type="component" value="Unassembled WGS sequence"/>
</dbReference>
<keyword evidence="6" id="KW-0472">Membrane</keyword>
<reference evidence="10" key="1">
    <citation type="journal article" date="2019" name="Int. J. Syst. Evol. Microbiol.">
        <title>The Global Catalogue of Microorganisms (GCM) 10K type strain sequencing project: providing services to taxonomists for standard genome sequencing and annotation.</title>
        <authorList>
            <consortium name="The Broad Institute Genomics Platform"/>
            <consortium name="The Broad Institute Genome Sequencing Center for Infectious Disease"/>
            <person name="Wu L."/>
            <person name="Ma J."/>
        </authorList>
    </citation>
    <scope>NUCLEOTIDE SEQUENCE [LARGE SCALE GENOMIC DNA]</scope>
    <source>
        <strain evidence="10">JCM 17442</strain>
    </source>
</reference>
<evidence type="ECO:0000256" key="7">
    <source>
        <dbReference type="SAM" id="SignalP"/>
    </source>
</evidence>
<organism evidence="9 10">
    <name type="scientific">Frondihabitans peucedani</name>
    <dbReference type="NCBI Taxonomy" id="598626"/>
    <lineage>
        <taxon>Bacteria</taxon>
        <taxon>Bacillati</taxon>
        <taxon>Actinomycetota</taxon>
        <taxon>Actinomycetes</taxon>
        <taxon>Micrococcales</taxon>
        <taxon>Microbacteriaceae</taxon>
        <taxon>Frondihabitans</taxon>
    </lineage>
</organism>
<sequence>MTFPRTRVRSLGVVVVATVLLSGASLLGASAASADVALPFTITSPTPNQTVQTGAVDITGTGASGDRVTIEIPGVQTTPAEPSATVQPDGTWDVPLSVGTDAVGFHQIVASGTLDSAGIYVTFEQPASPALAVTSPTSGSTVPSREVTFRGTAPAGSIVSADSAGLGTYQPDVVVGDSGAWSFTIRFSVESLNALLSRASVTFGGQDPSGAPFVPRTVSDLALPAPSATPVVVSPAAGTTIPSTTVTVSGTATGGPAVSVFFSPVDAAARTAANTLPEGRFESTGVLDADGNWTATTTLAPGTWAAVATLIADDDVHSSAGFPLSLPSAPRQFVLTAAPASAPAPAPAPSPGPTSASGPAPIVPTTPAGDPTGMGVAAAGELAFTGSSPAAPLLGAALLLGAGLALVILRRRRRLG</sequence>